<dbReference type="InterPro" id="IPR001638">
    <property type="entry name" value="Solute-binding_3/MltF_N"/>
</dbReference>
<dbReference type="SMART" id="SM00062">
    <property type="entry name" value="PBPb"/>
    <property type="match status" value="1"/>
</dbReference>
<evidence type="ECO:0000259" key="2">
    <source>
        <dbReference type="SMART" id="SM00062"/>
    </source>
</evidence>
<dbReference type="SUPFAM" id="SSF53850">
    <property type="entry name" value="Periplasmic binding protein-like II"/>
    <property type="match status" value="1"/>
</dbReference>
<sequence>MDSIAHSLQRAYSMKQQRYLRLAAWAQRFACLPLLLAFSMVSSAEPASGQKVFRFNVSPNGYPPYMIVDQEAPTGIMWDVVSLISARIGVRIVPQQIPRKRVDQMLLDGYIDGTSRAREWVQEPDKFLFTNPVVDIQEVFFTPKHAGKTYHSPEDLFSKTLVTHLGYMYPELQPYFESGDIKRFDVSRDRDMFNFVLHGDRFDAAVVDLLVGRWILKNEGLQDLFTVSSNNISSYGFRVMFRKENRSFVDKFNAELERIRKNGELEAILANYR</sequence>
<dbReference type="AlphaFoldDB" id="A0A0F9JC83"/>
<accession>A0A0F9JC83</accession>
<proteinExistence type="predicted"/>
<comment type="caution">
    <text evidence="3">The sequence shown here is derived from an EMBL/GenBank/DDBJ whole genome shotgun (WGS) entry which is preliminary data.</text>
</comment>
<name>A0A0F9JC83_9ZZZZ</name>
<keyword evidence="1" id="KW-0732">Signal</keyword>
<dbReference type="Pfam" id="PF00497">
    <property type="entry name" value="SBP_bac_3"/>
    <property type="match status" value="1"/>
</dbReference>
<dbReference type="EMBL" id="LAZR01010396">
    <property type="protein sequence ID" value="KKM67168.1"/>
    <property type="molecule type" value="Genomic_DNA"/>
</dbReference>
<evidence type="ECO:0000256" key="1">
    <source>
        <dbReference type="ARBA" id="ARBA00022729"/>
    </source>
</evidence>
<feature type="domain" description="Solute-binding protein family 3/N-terminal" evidence="2">
    <location>
        <begin position="52"/>
        <end position="273"/>
    </location>
</feature>
<protein>
    <recommendedName>
        <fullName evidence="2">Solute-binding protein family 3/N-terminal domain-containing protein</fullName>
    </recommendedName>
</protein>
<dbReference type="Gene3D" id="3.40.190.10">
    <property type="entry name" value="Periplasmic binding protein-like II"/>
    <property type="match status" value="2"/>
</dbReference>
<gene>
    <name evidence="3" type="ORF">LCGC14_1473860</name>
</gene>
<dbReference type="PANTHER" id="PTHR35936">
    <property type="entry name" value="MEMBRANE-BOUND LYTIC MUREIN TRANSGLYCOSYLASE F"/>
    <property type="match status" value="1"/>
</dbReference>
<dbReference type="PANTHER" id="PTHR35936:SF6">
    <property type="entry name" value="AMINO ACID ABC TRANSPORTER SUBSTRATE-BINDING PAAT FAMILY PROTEIN"/>
    <property type="match status" value="1"/>
</dbReference>
<reference evidence="3" key="1">
    <citation type="journal article" date="2015" name="Nature">
        <title>Complex archaea that bridge the gap between prokaryotes and eukaryotes.</title>
        <authorList>
            <person name="Spang A."/>
            <person name="Saw J.H."/>
            <person name="Jorgensen S.L."/>
            <person name="Zaremba-Niedzwiedzka K."/>
            <person name="Martijn J."/>
            <person name="Lind A.E."/>
            <person name="van Eijk R."/>
            <person name="Schleper C."/>
            <person name="Guy L."/>
            <person name="Ettema T.J."/>
        </authorList>
    </citation>
    <scope>NUCLEOTIDE SEQUENCE</scope>
</reference>
<organism evidence="3">
    <name type="scientific">marine sediment metagenome</name>
    <dbReference type="NCBI Taxonomy" id="412755"/>
    <lineage>
        <taxon>unclassified sequences</taxon>
        <taxon>metagenomes</taxon>
        <taxon>ecological metagenomes</taxon>
    </lineage>
</organism>
<evidence type="ECO:0000313" key="3">
    <source>
        <dbReference type="EMBL" id="KKM67168.1"/>
    </source>
</evidence>